<comment type="caution">
    <text evidence="4">The sequence shown here is derived from an EMBL/GenBank/DDBJ whole genome shotgun (WGS) entry which is preliminary data.</text>
</comment>
<feature type="domain" description="Peptidase S1" evidence="3">
    <location>
        <begin position="163"/>
        <end position="395"/>
    </location>
</feature>
<name>A0AAW1CX24_9HEMI</name>
<dbReference type="InterPro" id="IPR009003">
    <property type="entry name" value="Peptidase_S1_PA"/>
</dbReference>
<evidence type="ECO:0000313" key="4">
    <source>
        <dbReference type="EMBL" id="KAK9502996.1"/>
    </source>
</evidence>
<dbReference type="Gene3D" id="2.60.120.290">
    <property type="entry name" value="Spermadhesin, CUB domain"/>
    <property type="match status" value="1"/>
</dbReference>
<dbReference type="SMART" id="SM00020">
    <property type="entry name" value="Tryp_SPc"/>
    <property type="match status" value="1"/>
</dbReference>
<dbReference type="SUPFAM" id="SSF49854">
    <property type="entry name" value="Spermadhesin, CUB domain"/>
    <property type="match status" value="1"/>
</dbReference>
<dbReference type="EMBL" id="JAPXFL010000008">
    <property type="protein sequence ID" value="KAK9502996.1"/>
    <property type="molecule type" value="Genomic_DNA"/>
</dbReference>
<dbReference type="InterPro" id="IPR001314">
    <property type="entry name" value="Peptidase_S1A"/>
</dbReference>
<proteinExistence type="inferred from homology"/>
<dbReference type="PANTHER" id="PTHR24256">
    <property type="entry name" value="TRYPTASE-RELATED"/>
    <property type="match status" value="1"/>
</dbReference>
<dbReference type="AlphaFoldDB" id="A0AAW1CX24"/>
<dbReference type="PRINTS" id="PR00722">
    <property type="entry name" value="CHYMOTRYPSIN"/>
</dbReference>
<organism evidence="4 5">
    <name type="scientific">Rhynocoris fuscipes</name>
    <dbReference type="NCBI Taxonomy" id="488301"/>
    <lineage>
        <taxon>Eukaryota</taxon>
        <taxon>Metazoa</taxon>
        <taxon>Ecdysozoa</taxon>
        <taxon>Arthropoda</taxon>
        <taxon>Hexapoda</taxon>
        <taxon>Insecta</taxon>
        <taxon>Pterygota</taxon>
        <taxon>Neoptera</taxon>
        <taxon>Paraneoptera</taxon>
        <taxon>Hemiptera</taxon>
        <taxon>Heteroptera</taxon>
        <taxon>Panheteroptera</taxon>
        <taxon>Cimicomorpha</taxon>
        <taxon>Reduviidae</taxon>
        <taxon>Harpactorinae</taxon>
        <taxon>Harpactorini</taxon>
        <taxon>Rhynocoris</taxon>
    </lineage>
</organism>
<evidence type="ECO:0000259" key="3">
    <source>
        <dbReference type="PROSITE" id="PS50240"/>
    </source>
</evidence>
<dbReference type="PROSITE" id="PS00134">
    <property type="entry name" value="TRYPSIN_HIS"/>
    <property type="match status" value="1"/>
</dbReference>
<dbReference type="InterPro" id="IPR051487">
    <property type="entry name" value="Ser/Thr_Proteases_Immune/Dev"/>
</dbReference>
<evidence type="ECO:0000313" key="5">
    <source>
        <dbReference type="Proteomes" id="UP001461498"/>
    </source>
</evidence>
<dbReference type="Gene3D" id="2.40.10.10">
    <property type="entry name" value="Trypsin-like serine proteases"/>
    <property type="match status" value="1"/>
</dbReference>
<dbReference type="Pfam" id="PF00089">
    <property type="entry name" value="Trypsin"/>
    <property type="match status" value="1"/>
</dbReference>
<dbReference type="GO" id="GO:0006508">
    <property type="term" value="P:proteolysis"/>
    <property type="evidence" value="ECO:0007669"/>
    <property type="project" value="InterPro"/>
</dbReference>
<dbReference type="Proteomes" id="UP001461498">
    <property type="component" value="Unassembled WGS sequence"/>
</dbReference>
<sequence>MILLRLLKLLIIRETIAIILLLCYIESIWSQNTCYYIQYVAPGQQYSLNNPAFPDPYTAGADCSWYYTTANDYEIQLSCHTVNMPKDGPNCIDFLTVTIFEQNKAFCQPFNVSAPTIRMRLTSTSGGKGGVFSCEITSHRKGSTKPEQIANCACGWTSIQPRIVNGEDAEINEFPSMALLWYRDEQWCGATIIARRAALSAAHCFFNGTPNEYQLIVGEHDLSRSDETHSTVLKVSKIIVHEDATLRGGNDIALVITETDIEYTQSVGPACMPFSINKEDIMGKFVTLAGWGRTGIIESSVKILQKAQVHVVEHSECEKVHSESSDYNPQQHICTYYPNRDACLMDSGGPVYYNDPRNNADTVMGVIVYGKDCGFNPSVHMDVHYYLPWIRQNLPSDLQLCGIS</sequence>
<dbReference type="InterPro" id="IPR035914">
    <property type="entry name" value="Sperma_CUB_dom_sf"/>
</dbReference>
<dbReference type="SUPFAM" id="SSF50494">
    <property type="entry name" value="Trypsin-like serine proteases"/>
    <property type="match status" value="1"/>
</dbReference>
<dbReference type="InterPro" id="IPR001254">
    <property type="entry name" value="Trypsin_dom"/>
</dbReference>
<keyword evidence="5" id="KW-1185">Reference proteome</keyword>
<dbReference type="GO" id="GO:0004252">
    <property type="term" value="F:serine-type endopeptidase activity"/>
    <property type="evidence" value="ECO:0007669"/>
    <property type="project" value="InterPro"/>
</dbReference>
<evidence type="ECO:0000256" key="1">
    <source>
        <dbReference type="ARBA" id="ARBA00023157"/>
    </source>
</evidence>
<gene>
    <name evidence="4" type="ORF">O3M35_011662</name>
</gene>
<evidence type="ECO:0000256" key="2">
    <source>
        <dbReference type="ARBA" id="ARBA00024195"/>
    </source>
</evidence>
<dbReference type="FunFam" id="2.40.10.10:FF:000068">
    <property type="entry name" value="transmembrane protease serine 2"/>
    <property type="match status" value="1"/>
</dbReference>
<reference evidence="4 5" key="1">
    <citation type="submission" date="2022-12" db="EMBL/GenBank/DDBJ databases">
        <title>Chromosome-level genome assembly of true bugs.</title>
        <authorList>
            <person name="Ma L."/>
            <person name="Li H."/>
        </authorList>
    </citation>
    <scope>NUCLEOTIDE SEQUENCE [LARGE SCALE GENOMIC DNA]</scope>
    <source>
        <strain evidence="4">Lab_2022b</strain>
    </source>
</reference>
<dbReference type="InterPro" id="IPR043504">
    <property type="entry name" value="Peptidase_S1_PA_chymotrypsin"/>
</dbReference>
<comment type="similarity">
    <text evidence="2">Belongs to the peptidase S1 family. CLIP subfamily.</text>
</comment>
<protein>
    <recommendedName>
        <fullName evidence="3">Peptidase S1 domain-containing protein</fullName>
    </recommendedName>
</protein>
<dbReference type="CDD" id="cd00190">
    <property type="entry name" value="Tryp_SPc"/>
    <property type="match status" value="1"/>
</dbReference>
<dbReference type="PROSITE" id="PS50240">
    <property type="entry name" value="TRYPSIN_DOM"/>
    <property type="match status" value="1"/>
</dbReference>
<accession>A0AAW1CX24</accession>
<dbReference type="InterPro" id="IPR018114">
    <property type="entry name" value="TRYPSIN_HIS"/>
</dbReference>
<keyword evidence="1" id="KW-1015">Disulfide bond</keyword>